<dbReference type="RefSeq" id="WP_377918282.1">
    <property type="nucleotide sequence ID" value="NZ_JBHRZT010000072.1"/>
</dbReference>
<dbReference type="Pfam" id="PF06725">
    <property type="entry name" value="3D"/>
    <property type="match status" value="1"/>
</dbReference>
<dbReference type="SUPFAM" id="SSF54106">
    <property type="entry name" value="LysM domain"/>
    <property type="match status" value="2"/>
</dbReference>
<dbReference type="Gene3D" id="3.10.350.10">
    <property type="entry name" value="LysM domain"/>
    <property type="match status" value="2"/>
</dbReference>
<dbReference type="Gene3D" id="2.40.40.10">
    <property type="entry name" value="RlpA-like domain"/>
    <property type="match status" value="1"/>
</dbReference>
<dbReference type="InterPro" id="IPR018392">
    <property type="entry name" value="LysM"/>
</dbReference>
<feature type="domain" description="LysM" evidence="4">
    <location>
        <begin position="25"/>
        <end position="68"/>
    </location>
</feature>
<dbReference type="InterPro" id="IPR036908">
    <property type="entry name" value="RlpA-like_sf"/>
</dbReference>
<dbReference type="PROSITE" id="PS51782">
    <property type="entry name" value="LYSM"/>
    <property type="match status" value="2"/>
</dbReference>
<dbReference type="SMART" id="SM00257">
    <property type="entry name" value="LysM"/>
    <property type="match status" value="2"/>
</dbReference>
<feature type="compositionally biased region" description="Low complexity" evidence="2">
    <location>
        <begin position="145"/>
        <end position="156"/>
    </location>
</feature>
<dbReference type="InterPro" id="IPR036779">
    <property type="entry name" value="LysM_dom_sf"/>
</dbReference>
<dbReference type="EMBL" id="JBHRZT010000072">
    <property type="protein sequence ID" value="MFC3885900.1"/>
    <property type="molecule type" value="Genomic_DNA"/>
</dbReference>
<dbReference type="CDD" id="cd22786">
    <property type="entry name" value="DPBB_YuiC-like"/>
    <property type="match status" value="1"/>
</dbReference>
<dbReference type="PANTHER" id="PTHR39160">
    <property type="entry name" value="CELL WALL-BINDING PROTEIN YOCH"/>
    <property type="match status" value="1"/>
</dbReference>
<dbReference type="InterPro" id="IPR010611">
    <property type="entry name" value="3D_dom"/>
</dbReference>
<sequence length="253" mass="26410">MKKLALTMGTAAMLSAGFSGQAFADTHQVKKGDTLWGIAQEHNTTVDQLKDWNKLNSDLIYPKQVLTVSPEETTYIVKKGDTLFKISQAHGVSVKDLMNVNGLSSDLIHPGDSLTIKTGGNAIAPAKQEIDAATSVPAPAPQPAAPAASQQPAQEPAGKEMTVTATAYTANCEGCSGITATGVNLKENPSSKVIAVDPSVIPLGSKVYVEGYGYATAADTGSAIKGNKIDVFLPSQDQAVQWGVKTVNVKVVE</sequence>
<gene>
    <name evidence="5" type="ORF">ACFOU2_21450</name>
</gene>
<dbReference type="CDD" id="cd00118">
    <property type="entry name" value="LysM"/>
    <property type="match status" value="2"/>
</dbReference>
<feature type="signal peptide" evidence="3">
    <location>
        <begin position="1"/>
        <end position="24"/>
    </location>
</feature>
<evidence type="ECO:0000313" key="5">
    <source>
        <dbReference type="EMBL" id="MFC3885900.1"/>
    </source>
</evidence>
<feature type="region of interest" description="Disordered" evidence="2">
    <location>
        <begin position="133"/>
        <end position="160"/>
    </location>
</feature>
<keyword evidence="1 3" id="KW-0732">Signal</keyword>
<name>A0ABV8B938_9BACI</name>
<reference evidence="6" key="1">
    <citation type="journal article" date="2019" name="Int. J. Syst. Evol. Microbiol.">
        <title>The Global Catalogue of Microorganisms (GCM) 10K type strain sequencing project: providing services to taxonomists for standard genome sequencing and annotation.</title>
        <authorList>
            <consortium name="The Broad Institute Genomics Platform"/>
            <consortium name="The Broad Institute Genome Sequencing Center for Infectious Disease"/>
            <person name="Wu L."/>
            <person name="Ma J."/>
        </authorList>
    </citation>
    <scope>NUCLEOTIDE SEQUENCE [LARGE SCALE GENOMIC DNA]</scope>
    <source>
        <strain evidence="6">CCUG 61889</strain>
    </source>
</reference>
<evidence type="ECO:0000256" key="2">
    <source>
        <dbReference type="SAM" id="MobiDB-lite"/>
    </source>
</evidence>
<evidence type="ECO:0000259" key="4">
    <source>
        <dbReference type="PROSITE" id="PS51782"/>
    </source>
</evidence>
<proteinExistence type="predicted"/>
<dbReference type="PANTHER" id="PTHR39160:SF6">
    <property type="entry name" value="CELL WALL-BINDING PROTEIN YOCH"/>
    <property type="match status" value="1"/>
</dbReference>
<evidence type="ECO:0000256" key="3">
    <source>
        <dbReference type="SAM" id="SignalP"/>
    </source>
</evidence>
<dbReference type="SUPFAM" id="SSF50685">
    <property type="entry name" value="Barwin-like endoglucanases"/>
    <property type="match status" value="1"/>
</dbReference>
<keyword evidence="6" id="KW-1185">Reference proteome</keyword>
<evidence type="ECO:0000256" key="1">
    <source>
        <dbReference type="ARBA" id="ARBA00022729"/>
    </source>
</evidence>
<feature type="domain" description="LysM" evidence="4">
    <location>
        <begin position="73"/>
        <end position="116"/>
    </location>
</feature>
<feature type="chain" id="PRO_5046988741" evidence="3">
    <location>
        <begin position="25"/>
        <end position="253"/>
    </location>
</feature>
<evidence type="ECO:0000313" key="6">
    <source>
        <dbReference type="Proteomes" id="UP001595752"/>
    </source>
</evidence>
<dbReference type="Proteomes" id="UP001595752">
    <property type="component" value="Unassembled WGS sequence"/>
</dbReference>
<organism evidence="5 6">
    <name type="scientific">Bacillus songklensis</name>
    <dbReference type="NCBI Taxonomy" id="1069116"/>
    <lineage>
        <taxon>Bacteria</taxon>
        <taxon>Bacillati</taxon>
        <taxon>Bacillota</taxon>
        <taxon>Bacilli</taxon>
        <taxon>Bacillales</taxon>
        <taxon>Bacillaceae</taxon>
        <taxon>Bacillus</taxon>
    </lineage>
</organism>
<comment type="caution">
    <text evidence="5">The sequence shown here is derived from an EMBL/GenBank/DDBJ whole genome shotgun (WGS) entry which is preliminary data.</text>
</comment>
<dbReference type="InterPro" id="IPR051933">
    <property type="entry name" value="Resuscitation_pf_RpfB"/>
</dbReference>
<accession>A0ABV8B938</accession>
<protein>
    <submittedName>
        <fullName evidence="5">LysM peptidoglycan-binding domain-containing protein</fullName>
    </submittedName>
</protein>
<dbReference type="Pfam" id="PF01476">
    <property type="entry name" value="LysM"/>
    <property type="match status" value="2"/>
</dbReference>